<dbReference type="Proteomes" id="UP000265520">
    <property type="component" value="Unassembled WGS sequence"/>
</dbReference>
<evidence type="ECO:0000313" key="3">
    <source>
        <dbReference type="Proteomes" id="UP000265520"/>
    </source>
</evidence>
<accession>A0A392S4P4</accession>
<reference evidence="2 3" key="1">
    <citation type="journal article" date="2018" name="Front. Plant Sci.">
        <title>Red Clover (Trifolium pratense) and Zigzag Clover (T. medium) - A Picture of Genomic Similarities and Differences.</title>
        <authorList>
            <person name="Dluhosova J."/>
            <person name="Istvanek J."/>
            <person name="Nedelnik J."/>
            <person name="Repkova J."/>
        </authorList>
    </citation>
    <scope>NUCLEOTIDE SEQUENCE [LARGE SCALE GENOMIC DNA]</scope>
    <source>
        <strain evidence="3">cv. 10/8</strain>
        <tissue evidence="2">Leaf</tissue>
    </source>
</reference>
<proteinExistence type="predicted"/>
<feature type="region of interest" description="Disordered" evidence="1">
    <location>
        <begin position="1"/>
        <end position="42"/>
    </location>
</feature>
<evidence type="ECO:0000256" key="1">
    <source>
        <dbReference type="SAM" id="MobiDB-lite"/>
    </source>
</evidence>
<sequence>MAPKKPTSSASKKQKTVASSSQPPKDYEPNRFLGHEHFERYK</sequence>
<feature type="compositionally biased region" description="Low complexity" evidence="1">
    <location>
        <begin position="1"/>
        <end position="11"/>
    </location>
</feature>
<comment type="caution">
    <text evidence="2">The sequence shown here is derived from an EMBL/GenBank/DDBJ whole genome shotgun (WGS) entry which is preliminary data.</text>
</comment>
<feature type="non-terminal residue" evidence="2">
    <location>
        <position position="42"/>
    </location>
</feature>
<name>A0A392S4P4_9FABA</name>
<dbReference type="AlphaFoldDB" id="A0A392S4P4"/>
<keyword evidence="3" id="KW-1185">Reference proteome</keyword>
<evidence type="ECO:0000313" key="2">
    <source>
        <dbReference type="EMBL" id="MCI43392.1"/>
    </source>
</evidence>
<protein>
    <submittedName>
        <fullName evidence="2">Uncharacterized protein</fullName>
    </submittedName>
</protein>
<feature type="compositionally biased region" description="Basic and acidic residues" evidence="1">
    <location>
        <begin position="25"/>
        <end position="42"/>
    </location>
</feature>
<dbReference type="EMBL" id="LXQA010316715">
    <property type="protein sequence ID" value="MCI43392.1"/>
    <property type="molecule type" value="Genomic_DNA"/>
</dbReference>
<organism evidence="2 3">
    <name type="scientific">Trifolium medium</name>
    <dbReference type="NCBI Taxonomy" id="97028"/>
    <lineage>
        <taxon>Eukaryota</taxon>
        <taxon>Viridiplantae</taxon>
        <taxon>Streptophyta</taxon>
        <taxon>Embryophyta</taxon>
        <taxon>Tracheophyta</taxon>
        <taxon>Spermatophyta</taxon>
        <taxon>Magnoliopsida</taxon>
        <taxon>eudicotyledons</taxon>
        <taxon>Gunneridae</taxon>
        <taxon>Pentapetalae</taxon>
        <taxon>rosids</taxon>
        <taxon>fabids</taxon>
        <taxon>Fabales</taxon>
        <taxon>Fabaceae</taxon>
        <taxon>Papilionoideae</taxon>
        <taxon>50 kb inversion clade</taxon>
        <taxon>NPAAA clade</taxon>
        <taxon>Hologalegina</taxon>
        <taxon>IRL clade</taxon>
        <taxon>Trifolieae</taxon>
        <taxon>Trifolium</taxon>
    </lineage>
</organism>